<dbReference type="eggNOG" id="arCOG01359">
    <property type="taxonomic scope" value="Archaea"/>
</dbReference>
<sequence>MRPRKLLIVDGYNDEPGGLGVPPYIDVYARYIAGAVFDVDKAAKVHYITIDELRQRPNPAQLLRLYEAIIFIAGVVVPGKYIGGRPATAEELTSIASSLEGPLKVLVGPAARWGMGPEGGSAGYPPSFFKAHGFDVLVTGDPEEYVYDLVKYGEEAASPRAIREDYSKVNRFAVLGASIVRFHPNFGKNLIAEIETYRGCARWVSGGCSFCVEPLRGRPIARDPMAIVKEIRALYEVGVRNFRLGRQADILVYNSSQLGSEEWPRPSPQELERLFHGIHTEAPNLEVLHIDNVNPGTIARYPEESTEALKVIVKYHTPGDVAALGVESVDPQVVKINNLKVTADEALKAIEIINKVGASRGYNGLPELLPGINFILGLPGERRESYRLNREFLEEILRRKLLVRRVNVRKILALPTTRVYNMRWGISRKLEAEAKSFTYFVRHVFDRTELSWVAPKGTIMKSLWVEECELGYCYARQVGSYPLMVMIRGSYPRLQYIDAVRVEGVHSARAVEGSVIQPEPG</sequence>
<dbReference type="AlphaFoldDB" id="D9Q0N1"/>
<evidence type="ECO:0000259" key="1">
    <source>
        <dbReference type="PROSITE" id="PS51918"/>
    </source>
</evidence>
<dbReference type="Pfam" id="PF04055">
    <property type="entry name" value="Radical_SAM"/>
    <property type="match status" value="1"/>
</dbReference>
<evidence type="ECO:0000313" key="3">
    <source>
        <dbReference type="Proteomes" id="UP000000346"/>
    </source>
</evidence>
<dbReference type="InterPro" id="IPR058240">
    <property type="entry name" value="rSAM_sf"/>
</dbReference>
<protein>
    <recommendedName>
        <fullName evidence="1">Radical SAM core domain-containing protein</fullName>
    </recommendedName>
</protein>
<dbReference type="SFLD" id="SFLDS00029">
    <property type="entry name" value="Radical_SAM"/>
    <property type="match status" value="1"/>
</dbReference>
<dbReference type="OrthoDB" id="358785at2157"/>
<dbReference type="EMBL" id="CP001742">
    <property type="protein sequence ID" value="ADL18869.1"/>
    <property type="molecule type" value="Genomic_DNA"/>
</dbReference>
<accession>D9Q0N1</accession>
<dbReference type="InterPro" id="IPR023404">
    <property type="entry name" value="rSAM_horseshoe"/>
</dbReference>
<dbReference type="PANTHER" id="PTHR43324:SF1">
    <property type="entry name" value="RADICAL SAM CORE DOMAIN-CONTAINING PROTEIN"/>
    <property type="match status" value="1"/>
</dbReference>
<dbReference type="InParanoid" id="D9Q0N1"/>
<dbReference type="RefSeq" id="WP_013266381.1">
    <property type="nucleotide sequence ID" value="NC_014374.1"/>
</dbReference>
<dbReference type="PANTHER" id="PTHR43324">
    <property type="match status" value="1"/>
</dbReference>
<dbReference type="HOGENOM" id="CLU_533842_0_0_2"/>
<dbReference type="SFLD" id="SFLDG01082">
    <property type="entry name" value="B12-binding_domain_containing"/>
    <property type="match status" value="1"/>
</dbReference>
<dbReference type="GeneID" id="9498692"/>
<dbReference type="SMART" id="SM00729">
    <property type="entry name" value="Elp3"/>
    <property type="match status" value="1"/>
</dbReference>
<dbReference type="KEGG" id="asc:ASAC_0462"/>
<dbReference type="GO" id="GO:0003824">
    <property type="term" value="F:catalytic activity"/>
    <property type="evidence" value="ECO:0007669"/>
    <property type="project" value="InterPro"/>
</dbReference>
<dbReference type="PROSITE" id="PS51918">
    <property type="entry name" value="RADICAL_SAM"/>
    <property type="match status" value="1"/>
</dbReference>
<gene>
    <name evidence="2" type="ordered locus">ASAC_0462</name>
</gene>
<dbReference type="Gene3D" id="3.80.30.20">
    <property type="entry name" value="tm_1862 like domain"/>
    <property type="match status" value="1"/>
</dbReference>
<name>D9Q0N1_ACIS3</name>
<dbReference type="InterPro" id="IPR006638">
    <property type="entry name" value="Elp3/MiaA/NifB-like_rSAM"/>
</dbReference>
<keyword evidence="3" id="KW-1185">Reference proteome</keyword>
<dbReference type="STRING" id="666510.ASAC_0462"/>
<organism evidence="2 3">
    <name type="scientific">Acidilobus saccharovorans (strain DSM 16705 / JCM 18335 / VKM B-2471 / 345-15)</name>
    <dbReference type="NCBI Taxonomy" id="666510"/>
    <lineage>
        <taxon>Archaea</taxon>
        <taxon>Thermoproteota</taxon>
        <taxon>Thermoprotei</taxon>
        <taxon>Acidilobales</taxon>
        <taxon>Acidilobaceae</taxon>
        <taxon>Acidilobus</taxon>
    </lineage>
</organism>
<dbReference type="InterPro" id="IPR007197">
    <property type="entry name" value="rSAM"/>
</dbReference>
<reference evidence="2 3" key="1">
    <citation type="journal article" date="2010" name="Appl. Environ. Microbiol.">
        <title>The genome sequence of the crenarchaeon Acidilobus saccharovorans supports a new order, Acidilobales, and suggests an important ecological role in terrestrial acidic hot springs.</title>
        <authorList>
            <person name="Mardanov A.V."/>
            <person name="Svetlitchnyi V.A."/>
            <person name="Beletsky A.V."/>
            <person name="Prokofeva M.I."/>
            <person name="Bonch-Osmolovskaya E.A."/>
            <person name="Ravin N.V."/>
            <person name="Skryabin K.G."/>
        </authorList>
    </citation>
    <scope>NUCLEOTIDE SEQUENCE [LARGE SCALE GENOMIC DNA]</scope>
    <source>
        <strain evidence="3">DSM 16705 / JCM 18335 / VKM B-2471 / 345-15</strain>
    </source>
</reference>
<dbReference type="Proteomes" id="UP000000346">
    <property type="component" value="Chromosome"/>
</dbReference>
<proteinExistence type="predicted"/>
<dbReference type="GO" id="GO:0051536">
    <property type="term" value="F:iron-sulfur cluster binding"/>
    <property type="evidence" value="ECO:0007669"/>
    <property type="project" value="InterPro"/>
</dbReference>
<dbReference type="SUPFAM" id="SSF102114">
    <property type="entry name" value="Radical SAM enzymes"/>
    <property type="match status" value="1"/>
</dbReference>
<feature type="domain" description="Radical SAM core" evidence="1">
    <location>
        <begin position="186"/>
        <end position="450"/>
    </location>
</feature>
<evidence type="ECO:0000313" key="2">
    <source>
        <dbReference type="EMBL" id="ADL18869.1"/>
    </source>
</evidence>